<protein>
    <submittedName>
        <fullName evidence="2">Uncharacterized protein</fullName>
    </submittedName>
</protein>
<evidence type="ECO:0000313" key="3">
    <source>
        <dbReference type="Proteomes" id="UP000196640"/>
    </source>
</evidence>
<comment type="caution">
    <text evidence="2">The sequence shown here is derived from an EMBL/GenBank/DDBJ whole genome shotgun (WGS) entry which is preliminary data.</text>
</comment>
<gene>
    <name evidence="2" type="ORF">CDV52_18860</name>
    <name evidence="1" type="ORF">CDV53_02540</name>
</gene>
<dbReference type="OrthoDB" id="7778068at2"/>
<dbReference type="AlphaFoldDB" id="A0A212AIJ3"/>
<organism evidence="2 3">
    <name type="scientific">Haematobacter missouriensis</name>
    <dbReference type="NCBI Taxonomy" id="366616"/>
    <lineage>
        <taxon>Bacteria</taxon>
        <taxon>Pseudomonadati</taxon>
        <taxon>Pseudomonadota</taxon>
        <taxon>Alphaproteobacteria</taxon>
        <taxon>Rhodobacterales</taxon>
        <taxon>Paracoccaceae</taxon>
        <taxon>Haematobacter</taxon>
    </lineage>
</organism>
<evidence type="ECO:0000313" key="1">
    <source>
        <dbReference type="EMBL" id="OWJ79177.1"/>
    </source>
</evidence>
<reference evidence="3 4" key="1">
    <citation type="submission" date="2016-11" db="EMBL/GenBank/DDBJ databases">
        <title>Comparison of Traditional DNA-DNA Hybridization with In Silico Genomic Analysis.</title>
        <authorList>
            <person name="Nicholson A.C."/>
            <person name="Sammons S."/>
            <person name="Humrighouse B.W."/>
            <person name="Graziano J."/>
            <person name="Lasker B."/>
            <person name="Whitney A.M."/>
            <person name="Mcquiston J.R."/>
        </authorList>
    </citation>
    <scope>NUCLEOTIDE SEQUENCE [LARGE SCALE GENOMIC DNA]</scope>
    <source>
        <strain evidence="1 4">H1892</strain>
        <strain evidence="2 3">H2381</strain>
    </source>
</reference>
<keyword evidence="4" id="KW-1185">Reference proteome</keyword>
<dbReference type="Proteomes" id="UP000196640">
    <property type="component" value="Unassembled WGS sequence"/>
</dbReference>
<dbReference type="Proteomes" id="UP000214673">
    <property type="component" value="Unassembled WGS sequence"/>
</dbReference>
<accession>A0A212AIJ3</accession>
<sequence>MTLLGACATGGSEHGACPPVVAYSVEDQQRMAAEVHALPQGSVIFGTMADYHVLRQQVQACGGAQTSRHG</sequence>
<evidence type="ECO:0000313" key="4">
    <source>
        <dbReference type="Proteomes" id="UP000214673"/>
    </source>
</evidence>
<evidence type="ECO:0000313" key="2">
    <source>
        <dbReference type="EMBL" id="OWJ81322.1"/>
    </source>
</evidence>
<proteinExistence type="predicted"/>
<name>A0A212AIJ3_9RHOB</name>
<dbReference type="EMBL" id="NIPX01000044">
    <property type="protein sequence ID" value="OWJ81322.1"/>
    <property type="molecule type" value="Genomic_DNA"/>
</dbReference>
<dbReference type="EMBL" id="NIPV01000008">
    <property type="protein sequence ID" value="OWJ79177.1"/>
    <property type="molecule type" value="Genomic_DNA"/>
</dbReference>